<dbReference type="EMBL" id="JAUTXT010000053">
    <property type="protein sequence ID" value="KAK3670651.1"/>
    <property type="molecule type" value="Genomic_DNA"/>
</dbReference>
<dbReference type="AlphaFoldDB" id="A0AAE0TTI5"/>
<keyword evidence="2" id="KW-1185">Reference proteome</keyword>
<proteinExistence type="predicted"/>
<protein>
    <submittedName>
        <fullName evidence="1">Uncharacterized protein</fullName>
    </submittedName>
</protein>
<organism evidence="1 2">
    <name type="scientific">Recurvomyces mirabilis</name>
    <dbReference type="NCBI Taxonomy" id="574656"/>
    <lineage>
        <taxon>Eukaryota</taxon>
        <taxon>Fungi</taxon>
        <taxon>Dikarya</taxon>
        <taxon>Ascomycota</taxon>
        <taxon>Pezizomycotina</taxon>
        <taxon>Dothideomycetes</taxon>
        <taxon>Dothideomycetidae</taxon>
        <taxon>Mycosphaerellales</taxon>
        <taxon>Teratosphaeriaceae</taxon>
        <taxon>Recurvomyces</taxon>
    </lineage>
</organism>
<evidence type="ECO:0000313" key="1">
    <source>
        <dbReference type="EMBL" id="KAK3670651.1"/>
    </source>
</evidence>
<dbReference type="Proteomes" id="UP001274830">
    <property type="component" value="Unassembled WGS sequence"/>
</dbReference>
<name>A0AAE0TTI5_9PEZI</name>
<sequence>MDGSHLQKLPVELRSQSYPLVVAQRRKIHVNLLRHAVRRIRATSEDAHVLALAQACRQLRAEFLPMFYASIEFVLHTALLNRQDASATRRADMVKQGLVKWSNAMGAGQSEKLHRVVLDIGVVDMVLHGSVGEQMRALSGASWDQVTTTVRTALPLATDASVLRRITMPWLAHPHTLIERPTLRISLDLPLDDMVETLRIFRQSSADRANRVREWRASRHRVPSVRPPLPALQLLSPPSASNDSAGESGAGFYIRFF</sequence>
<reference evidence="1" key="1">
    <citation type="submission" date="2023-07" db="EMBL/GenBank/DDBJ databases">
        <title>Black Yeasts Isolated from many extreme environments.</title>
        <authorList>
            <person name="Coleine C."/>
            <person name="Stajich J.E."/>
            <person name="Selbmann L."/>
        </authorList>
    </citation>
    <scope>NUCLEOTIDE SEQUENCE</scope>
    <source>
        <strain evidence="1">CCFEE 5485</strain>
    </source>
</reference>
<comment type="caution">
    <text evidence="1">The sequence shown here is derived from an EMBL/GenBank/DDBJ whole genome shotgun (WGS) entry which is preliminary data.</text>
</comment>
<accession>A0AAE0TTI5</accession>
<evidence type="ECO:0000313" key="2">
    <source>
        <dbReference type="Proteomes" id="UP001274830"/>
    </source>
</evidence>
<gene>
    <name evidence="1" type="ORF">LTR78_009486</name>
</gene>